<keyword evidence="1" id="KW-0479">Metal-binding</keyword>
<keyword evidence="2" id="KW-0645">Protease</keyword>
<dbReference type="GO" id="GO:0004177">
    <property type="term" value="F:aminopeptidase activity"/>
    <property type="evidence" value="ECO:0007669"/>
    <property type="project" value="UniProtKB-KW"/>
</dbReference>
<dbReference type="Proteomes" id="UP000535182">
    <property type="component" value="Unassembled WGS sequence"/>
</dbReference>
<dbReference type="PANTHER" id="PTHR34448:SF1">
    <property type="entry name" value="BLL6088 PROTEIN"/>
    <property type="match status" value="1"/>
</dbReference>
<gene>
    <name evidence="2" type="ORF">HDF14_003776</name>
</gene>
<accession>A0A9X0U583</accession>
<dbReference type="InterPro" id="IPR000787">
    <property type="entry name" value="Peptidase_M29"/>
</dbReference>
<dbReference type="SUPFAM" id="SSF144052">
    <property type="entry name" value="Thermophilic metalloprotease-like"/>
    <property type="match status" value="1"/>
</dbReference>
<evidence type="ECO:0000313" key="3">
    <source>
        <dbReference type="Proteomes" id="UP000535182"/>
    </source>
</evidence>
<reference evidence="2 3" key="1">
    <citation type="submission" date="2020-08" db="EMBL/GenBank/DDBJ databases">
        <title>Genomic Encyclopedia of Type Strains, Phase IV (KMG-V): Genome sequencing to study the core and pangenomes of soil and plant-associated prokaryotes.</title>
        <authorList>
            <person name="Whitman W."/>
        </authorList>
    </citation>
    <scope>NUCLEOTIDE SEQUENCE [LARGE SCALE GENOMIC DNA]</scope>
    <source>
        <strain evidence="2 3">X5P2</strain>
    </source>
</reference>
<dbReference type="GO" id="GO:0046872">
    <property type="term" value="F:metal ion binding"/>
    <property type="evidence" value="ECO:0007669"/>
    <property type="project" value="UniProtKB-KW"/>
</dbReference>
<dbReference type="RefSeq" id="WP_183979304.1">
    <property type="nucleotide sequence ID" value="NZ_JACHEB010000009.1"/>
</dbReference>
<dbReference type="PANTHER" id="PTHR34448">
    <property type="entry name" value="AMINOPEPTIDASE"/>
    <property type="match status" value="1"/>
</dbReference>
<protein>
    <submittedName>
        <fullName evidence="2">Leucyl aminopeptidase (Aminopeptidase T)</fullName>
    </submittedName>
</protein>
<sequence>MVDQATQAAPDLRTTAFPAEFIPGARNAVTTCLRIQPNEKVTLITDERCLTIAASLVSELDRIGCTWNAFVLEALAPRPLVDLPAAILEDMESSQVSIFAVEVQPNELHSRMQMTDVVNRRRMRHAHMVNITPEIMTQGMRADFLAIDRLSQAVLDKVRAATYVRATTPAGTDIHAQLNPEYRWFKTSGIISTEKWGNLPGGECFTAPGEVNGVFVVDGVVGDFLCARYGILRAHPLTINIEGNRITRVSSENKALERDFWAYTHTDENSDRVGEFAIGTNIGVDRVIGNILQDEKFPGIHIAFGDPYGAHTGAPWKSSTHIDVVGLEFSIWLGDAQGEEQIMRDGEFLLDA</sequence>
<keyword evidence="2" id="KW-0031">Aminopeptidase</keyword>
<keyword evidence="3" id="KW-1185">Reference proteome</keyword>
<evidence type="ECO:0000313" key="2">
    <source>
        <dbReference type="EMBL" id="MBB5330143.1"/>
    </source>
</evidence>
<proteinExistence type="predicted"/>
<dbReference type="AlphaFoldDB" id="A0A9X0U583"/>
<name>A0A9X0U583_9BACT</name>
<dbReference type="GO" id="GO:0006508">
    <property type="term" value="P:proteolysis"/>
    <property type="evidence" value="ECO:0007669"/>
    <property type="project" value="InterPro"/>
</dbReference>
<dbReference type="InterPro" id="IPR052170">
    <property type="entry name" value="M29_Exopeptidase"/>
</dbReference>
<organism evidence="2 3">
    <name type="scientific">Tunturiibacter gelidiferens</name>
    <dbReference type="NCBI Taxonomy" id="3069689"/>
    <lineage>
        <taxon>Bacteria</taxon>
        <taxon>Pseudomonadati</taxon>
        <taxon>Acidobacteriota</taxon>
        <taxon>Terriglobia</taxon>
        <taxon>Terriglobales</taxon>
        <taxon>Acidobacteriaceae</taxon>
        <taxon>Tunturiibacter</taxon>
    </lineage>
</organism>
<dbReference type="Pfam" id="PF02073">
    <property type="entry name" value="Peptidase_M29"/>
    <property type="match status" value="1"/>
</dbReference>
<keyword evidence="2" id="KW-0378">Hydrolase</keyword>
<dbReference type="EMBL" id="JACHEB010000009">
    <property type="protein sequence ID" value="MBB5330143.1"/>
    <property type="molecule type" value="Genomic_DNA"/>
</dbReference>
<comment type="caution">
    <text evidence="2">The sequence shown here is derived from an EMBL/GenBank/DDBJ whole genome shotgun (WGS) entry which is preliminary data.</text>
</comment>
<evidence type="ECO:0000256" key="1">
    <source>
        <dbReference type="ARBA" id="ARBA00022723"/>
    </source>
</evidence>